<evidence type="ECO:0000256" key="1">
    <source>
        <dbReference type="SAM" id="MobiDB-lite"/>
    </source>
</evidence>
<dbReference type="EMBL" id="MH588546">
    <property type="protein sequence ID" value="AXQ69185.1"/>
    <property type="molecule type" value="Genomic_DNA"/>
</dbReference>
<proteinExistence type="predicted"/>
<reference evidence="2 3" key="2">
    <citation type="submission" date="2018-09" db="EMBL/GenBank/DDBJ databases">
        <title>Giant CbK-like Caulobacter bacteriophages have genetically divergent genomes.</title>
        <authorList>
            <person name="Wilson K."/>
            <person name="Ely B."/>
        </authorList>
    </citation>
    <scope>NUCLEOTIDE SEQUENCE [LARGE SCALE GENOMIC DNA]</scope>
</reference>
<feature type="region of interest" description="Disordered" evidence="1">
    <location>
        <begin position="75"/>
        <end position="97"/>
    </location>
</feature>
<keyword evidence="3" id="KW-1185">Reference proteome</keyword>
<protein>
    <submittedName>
        <fullName evidence="2">Uncharacterized protein</fullName>
    </submittedName>
</protein>
<sequence length="168" mass="18378">MARGGGHMFSAQAGGNWRKALQQYAADVNRAYIRYVDRFAVALNENLLGNTPVWEGTTIRNWNWSIGVADRSGYSPAEGDLPPGPTNKMPLGAEPRRPANEATEIGDFENFRRQLAAQTKPVNIYVTNTAPNAVSLEYGMLPTPATSRRKKGMLLLSLVETLAAMGVR</sequence>
<dbReference type="Proteomes" id="UP000259421">
    <property type="component" value="Segment"/>
</dbReference>
<name>A0A385EDU3_9CAUD</name>
<evidence type="ECO:0000313" key="2">
    <source>
        <dbReference type="EMBL" id="AXQ69185.1"/>
    </source>
</evidence>
<gene>
    <name evidence="2" type="ORF">CcrBL9_gp161</name>
</gene>
<accession>A0A385EDU3</accession>
<reference evidence="3" key="1">
    <citation type="submission" date="2018-07" db="EMBL/GenBank/DDBJ databases">
        <title>Giant CbK-like Caulobacter bacteriophages have genetically divergent genomes.</title>
        <authorList>
            <person name="Wilson K.M."/>
            <person name="Ely B."/>
        </authorList>
    </citation>
    <scope>NUCLEOTIDE SEQUENCE [LARGE SCALE GENOMIC DNA]</scope>
</reference>
<evidence type="ECO:0000313" key="3">
    <source>
        <dbReference type="Proteomes" id="UP000259421"/>
    </source>
</evidence>
<organism evidence="2 3">
    <name type="scientific">Caulobacter phage CcrBL9</name>
    <dbReference type="NCBI Taxonomy" id="2283270"/>
    <lineage>
        <taxon>Viruses</taxon>
        <taxon>Duplodnaviria</taxon>
        <taxon>Heunggongvirae</taxon>
        <taxon>Uroviricota</taxon>
        <taxon>Caudoviricetes</taxon>
        <taxon>Jeanschmidtviridae</taxon>
        <taxon>Bertelyvirus</taxon>
        <taxon>Bertelyvirus BL9</taxon>
    </lineage>
</organism>